<keyword evidence="2" id="KW-1185">Reference proteome</keyword>
<sequence>MRTHKVGERTLNCKASFTLDGKQPIASIKIETVNVSIVKPFEITTKYMSMLFECINKFYVEEEFVIMPIINCLSPWPIIIENSSLDFGFGIQNVDKSITSQLKGTTLKHKEKGSEIYLATTSKQSDKLVDVGQYSIKWKRLSGFSAKTEVPLQGLVVDWIPLDIKITLPEHGFVRTPLLVQYHFLNKSHQLIQLDLNMEGSEAFMFAGYKQVEVTNGRASLFNKNVTVSDTYPSWK</sequence>
<dbReference type="PANTHER" id="PTHR14374">
    <property type="entry name" value="FOIE GRAS"/>
    <property type="match status" value="1"/>
</dbReference>
<organism evidence="1 2">
    <name type="scientific">Oryctes borbonicus</name>
    <dbReference type="NCBI Taxonomy" id="1629725"/>
    <lineage>
        <taxon>Eukaryota</taxon>
        <taxon>Metazoa</taxon>
        <taxon>Ecdysozoa</taxon>
        <taxon>Arthropoda</taxon>
        <taxon>Hexapoda</taxon>
        <taxon>Insecta</taxon>
        <taxon>Pterygota</taxon>
        <taxon>Neoptera</taxon>
        <taxon>Endopterygota</taxon>
        <taxon>Coleoptera</taxon>
        <taxon>Polyphaga</taxon>
        <taxon>Scarabaeiformia</taxon>
        <taxon>Scarabaeidae</taxon>
        <taxon>Dynastinae</taxon>
        <taxon>Oryctes</taxon>
    </lineage>
</organism>
<evidence type="ECO:0000313" key="1">
    <source>
        <dbReference type="EMBL" id="KRT86775.1"/>
    </source>
</evidence>
<dbReference type="AlphaFoldDB" id="A0A0T6BIQ4"/>
<proteinExistence type="predicted"/>
<gene>
    <name evidence="1" type="ORF">AMK59_2592</name>
</gene>
<evidence type="ECO:0008006" key="3">
    <source>
        <dbReference type="Google" id="ProtNLM"/>
    </source>
</evidence>
<evidence type="ECO:0000313" key="2">
    <source>
        <dbReference type="Proteomes" id="UP000051574"/>
    </source>
</evidence>
<comment type="caution">
    <text evidence="1">The sequence shown here is derived from an EMBL/GenBank/DDBJ whole genome shotgun (WGS) entry which is preliminary data.</text>
</comment>
<dbReference type="PANTHER" id="PTHR14374:SF0">
    <property type="entry name" value="TRAFFICKING PROTEIN PARTICLE COMPLEX SUBUNIT 11"/>
    <property type="match status" value="1"/>
</dbReference>
<accession>A0A0T6BIQ4</accession>
<dbReference type="GO" id="GO:0005737">
    <property type="term" value="C:cytoplasm"/>
    <property type="evidence" value="ECO:0007669"/>
    <property type="project" value="TreeGrafter"/>
</dbReference>
<protein>
    <recommendedName>
        <fullName evidence="3">Trafficking protein particle complex subunit 11 C-terminal domain-containing protein</fullName>
    </recommendedName>
</protein>
<name>A0A0T6BIQ4_9SCAR</name>
<dbReference type="OrthoDB" id="6768173at2759"/>
<dbReference type="EMBL" id="LJIG01000165">
    <property type="protein sequence ID" value="KRT86775.1"/>
    <property type="molecule type" value="Genomic_DNA"/>
</dbReference>
<reference evidence="1 2" key="1">
    <citation type="submission" date="2015-09" db="EMBL/GenBank/DDBJ databases">
        <title>Draft genome of the scarab beetle Oryctes borbonicus.</title>
        <authorList>
            <person name="Meyer J.M."/>
            <person name="Markov G.V."/>
            <person name="Baskaran P."/>
            <person name="Herrmann M."/>
            <person name="Sommer R.J."/>
            <person name="Roedelsperger C."/>
        </authorList>
    </citation>
    <scope>NUCLEOTIDE SEQUENCE [LARGE SCALE GENOMIC DNA]</scope>
    <source>
        <strain evidence="1">OB123</strain>
        <tissue evidence="1">Whole animal</tissue>
    </source>
</reference>
<dbReference type="Proteomes" id="UP000051574">
    <property type="component" value="Unassembled WGS sequence"/>
</dbReference>